<evidence type="ECO:0000256" key="7">
    <source>
        <dbReference type="ARBA" id="ARBA00022949"/>
    </source>
</evidence>
<feature type="compositionally biased region" description="Polar residues" evidence="10">
    <location>
        <begin position="183"/>
        <end position="198"/>
    </location>
</feature>
<dbReference type="SUPFAM" id="SSF57716">
    <property type="entry name" value="Glucocorticoid receptor-like (DNA-binding domain)"/>
    <property type="match status" value="5"/>
</dbReference>
<evidence type="ECO:0000256" key="9">
    <source>
        <dbReference type="PROSITE-ProRule" id="PRU00125"/>
    </source>
</evidence>
<dbReference type="Proteomes" id="UP000663891">
    <property type="component" value="Unassembled WGS sequence"/>
</dbReference>
<evidence type="ECO:0000256" key="5">
    <source>
        <dbReference type="ARBA" id="ARBA00022737"/>
    </source>
</evidence>
<evidence type="ECO:0000256" key="8">
    <source>
        <dbReference type="ARBA" id="ARBA00023038"/>
    </source>
</evidence>
<dbReference type="Proteomes" id="UP000663881">
    <property type="component" value="Unassembled WGS sequence"/>
</dbReference>
<evidence type="ECO:0000256" key="4">
    <source>
        <dbReference type="ARBA" id="ARBA00022723"/>
    </source>
</evidence>
<keyword evidence="3" id="KW-0963">Cytoplasm</keyword>
<dbReference type="GO" id="GO:0070161">
    <property type="term" value="C:anchoring junction"/>
    <property type="evidence" value="ECO:0007669"/>
    <property type="project" value="UniProtKB-SubCell"/>
</dbReference>
<evidence type="ECO:0000313" key="12">
    <source>
        <dbReference type="EMBL" id="CAF1108416.1"/>
    </source>
</evidence>
<feature type="region of interest" description="Disordered" evidence="10">
    <location>
        <begin position="83"/>
        <end position="111"/>
    </location>
</feature>
<feature type="domain" description="LIM zinc-binding" evidence="11">
    <location>
        <begin position="203"/>
        <end position="261"/>
    </location>
</feature>
<dbReference type="Proteomes" id="UP000663844">
    <property type="component" value="Unassembled WGS sequence"/>
</dbReference>
<dbReference type="SMART" id="SM00132">
    <property type="entry name" value="LIM"/>
    <property type="match status" value="4"/>
</dbReference>
<evidence type="ECO:0000313" key="13">
    <source>
        <dbReference type="EMBL" id="CAF1520358.1"/>
    </source>
</evidence>
<dbReference type="EMBL" id="CAJNOG010002886">
    <property type="protein sequence ID" value="CAF1520358.1"/>
    <property type="molecule type" value="Genomic_DNA"/>
</dbReference>
<dbReference type="GO" id="GO:0005737">
    <property type="term" value="C:cytoplasm"/>
    <property type="evidence" value="ECO:0007669"/>
    <property type="project" value="UniProtKB-SubCell"/>
</dbReference>
<gene>
    <name evidence="13" type="ORF">JYZ213_LOCUS44535</name>
    <name evidence="14" type="ORF">OKA104_LOCUS9589</name>
    <name evidence="15" type="ORF">OXD698_LOCUS27712</name>
    <name evidence="12" type="ORF">VCS650_LOCUS20496</name>
</gene>
<dbReference type="EMBL" id="CAJOAZ010002900">
    <property type="protein sequence ID" value="CAF3969000.1"/>
    <property type="molecule type" value="Genomic_DNA"/>
</dbReference>
<dbReference type="PANTHER" id="PTHR24216">
    <property type="entry name" value="PAXILLIN-RELATED"/>
    <property type="match status" value="1"/>
</dbReference>
<dbReference type="PANTHER" id="PTHR24216:SF8">
    <property type="entry name" value="PAXILLIN, ISOFORM F"/>
    <property type="match status" value="1"/>
</dbReference>
<dbReference type="PROSITE" id="PS00478">
    <property type="entry name" value="LIM_DOMAIN_1"/>
    <property type="match status" value="3"/>
</dbReference>
<comment type="caution">
    <text evidence="13">The sequence shown here is derived from an EMBL/GenBank/DDBJ whole genome shotgun (WGS) entry which is preliminary data.</text>
</comment>
<evidence type="ECO:0000313" key="15">
    <source>
        <dbReference type="EMBL" id="CAF3969000.1"/>
    </source>
</evidence>
<evidence type="ECO:0000256" key="2">
    <source>
        <dbReference type="ARBA" id="ARBA00004496"/>
    </source>
</evidence>
<dbReference type="Pfam" id="PF00412">
    <property type="entry name" value="LIM"/>
    <property type="match status" value="4"/>
</dbReference>
<name>A0A815UY90_9BILA</name>
<evidence type="ECO:0000256" key="1">
    <source>
        <dbReference type="ARBA" id="ARBA00004282"/>
    </source>
</evidence>
<keyword evidence="7" id="KW-0965">Cell junction</keyword>
<organism evidence="13 16">
    <name type="scientific">Adineta steineri</name>
    <dbReference type="NCBI Taxonomy" id="433720"/>
    <lineage>
        <taxon>Eukaryota</taxon>
        <taxon>Metazoa</taxon>
        <taxon>Spiralia</taxon>
        <taxon>Gnathifera</taxon>
        <taxon>Rotifera</taxon>
        <taxon>Eurotatoria</taxon>
        <taxon>Bdelloidea</taxon>
        <taxon>Adinetida</taxon>
        <taxon>Adinetidae</taxon>
        <taxon>Adineta</taxon>
    </lineage>
</organism>
<keyword evidence="8 9" id="KW-0440">LIM domain</keyword>
<keyword evidence="5" id="KW-0677">Repeat</keyword>
<evidence type="ECO:0000256" key="3">
    <source>
        <dbReference type="ARBA" id="ARBA00022490"/>
    </source>
</evidence>
<dbReference type="EMBL" id="CAJNON010000213">
    <property type="protein sequence ID" value="CAF1108416.1"/>
    <property type="molecule type" value="Genomic_DNA"/>
</dbReference>
<evidence type="ECO:0000256" key="10">
    <source>
        <dbReference type="SAM" id="MobiDB-lite"/>
    </source>
</evidence>
<protein>
    <recommendedName>
        <fullName evidence="11">LIM zinc-binding domain-containing protein</fullName>
    </recommendedName>
</protein>
<keyword evidence="6 9" id="KW-0862">Zinc</keyword>
<feature type="region of interest" description="Disordered" evidence="10">
    <location>
        <begin position="130"/>
        <end position="198"/>
    </location>
</feature>
<dbReference type="CDD" id="cd09338">
    <property type="entry name" value="LIM3_Paxillin_like"/>
    <property type="match status" value="1"/>
</dbReference>
<feature type="compositionally biased region" description="Polar residues" evidence="10">
    <location>
        <begin position="88"/>
        <end position="107"/>
    </location>
</feature>
<dbReference type="OrthoDB" id="15567at2759"/>
<evidence type="ECO:0000313" key="16">
    <source>
        <dbReference type="Proteomes" id="UP000663845"/>
    </source>
</evidence>
<reference evidence="13" key="1">
    <citation type="submission" date="2021-02" db="EMBL/GenBank/DDBJ databases">
        <authorList>
            <person name="Nowell W R."/>
        </authorList>
    </citation>
    <scope>NUCLEOTIDE SEQUENCE</scope>
</reference>
<dbReference type="FunFam" id="2.10.110.10:FF:000009">
    <property type="entry name" value="Paxillin isoform 1"/>
    <property type="match status" value="1"/>
</dbReference>
<feature type="compositionally biased region" description="Basic residues" evidence="10">
    <location>
        <begin position="134"/>
        <end position="147"/>
    </location>
</feature>
<dbReference type="FunFam" id="2.10.110.10:FF:000018">
    <property type="entry name" value="Paxillin isoform 1"/>
    <property type="match status" value="1"/>
</dbReference>
<feature type="compositionally biased region" description="Polar residues" evidence="10">
    <location>
        <begin position="161"/>
        <end position="176"/>
    </location>
</feature>
<dbReference type="Proteomes" id="UP000663845">
    <property type="component" value="Unassembled WGS sequence"/>
</dbReference>
<feature type="domain" description="LIM zinc-binding" evidence="11">
    <location>
        <begin position="262"/>
        <end position="321"/>
    </location>
</feature>
<dbReference type="FunFam" id="2.10.110.10:FF:000008">
    <property type="entry name" value="Paxillin isoform 1"/>
    <property type="match status" value="1"/>
</dbReference>
<evidence type="ECO:0000259" key="11">
    <source>
        <dbReference type="PROSITE" id="PS50023"/>
    </source>
</evidence>
<keyword evidence="4 9" id="KW-0479">Metal-binding</keyword>
<evidence type="ECO:0000256" key="6">
    <source>
        <dbReference type="ARBA" id="ARBA00022833"/>
    </source>
</evidence>
<dbReference type="InterPro" id="IPR001781">
    <property type="entry name" value="Znf_LIM"/>
</dbReference>
<evidence type="ECO:0000313" key="14">
    <source>
        <dbReference type="EMBL" id="CAF3657938.1"/>
    </source>
</evidence>
<dbReference type="GO" id="GO:0046872">
    <property type="term" value="F:metal ion binding"/>
    <property type="evidence" value="ECO:0007669"/>
    <property type="project" value="UniProtKB-KW"/>
</dbReference>
<dbReference type="EMBL" id="CAJOAY010000410">
    <property type="protein sequence ID" value="CAF3657938.1"/>
    <property type="molecule type" value="Genomic_DNA"/>
</dbReference>
<comment type="subcellular location">
    <subcellularLocation>
        <location evidence="1">Cell junction</location>
    </subcellularLocation>
    <subcellularLocation>
        <location evidence="2">Cytoplasm</location>
    </subcellularLocation>
</comment>
<dbReference type="PROSITE" id="PS50023">
    <property type="entry name" value="LIM_DOMAIN_2"/>
    <property type="match status" value="4"/>
</dbReference>
<accession>A0A815UY90</accession>
<dbReference type="AlphaFoldDB" id="A0A815UY90"/>
<proteinExistence type="predicted"/>
<feature type="domain" description="LIM zinc-binding" evidence="11">
    <location>
        <begin position="322"/>
        <end position="379"/>
    </location>
</feature>
<dbReference type="Gene3D" id="2.10.110.10">
    <property type="entry name" value="Cysteine Rich Protein"/>
    <property type="match status" value="4"/>
</dbReference>
<sequence>MEDLDQLLVELQNVSQRTRNIYENNESETRLEPIVLNRNLPTHRTQTLNLIRPDSMIEPEPVPKSLNELDQLLDALSKAKETIRKDTQNQISRTANSTPTKSISNIDDSSRKNAKSIDDLIETLNDTTETIKSNSKKKSSSTKHSSKKSPATKELEDLMESLSNFKLPPQTTSPSTHVPPCLSPSSEQLPSLKETSPAPQQYPLCHSCQQPIIGQIITVLDRSYHPEHLRCTACNIEIGRKDFYEKSGKPYCEHDYRRLFAPKCTRCDQPIIDVMITALNRNWHPEHFLCELCQRRVGEDGYHEKDGHAYCRECYMNNFVPKCLGCKQTIVDTYIQALGGHYHKTCFVCQECSQPFLTGSFYEHDHQPLCELHYHQRRGSLCSSCQKPIGGRCITAMGRKYHVEHFICSYCTRQLQNGTFKEYQNKPYCHPCFLKLFA</sequence>
<dbReference type="CDD" id="cd09339">
    <property type="entry name" value="LIM4_Paxillin_like"/>
    <property type="match status" value="1"/>
</dbReference>
<feature type="domain" description="LIM zinc-binding" evidence="11">
    <location>
        <begin position="380"/>
        <end position="438"/>
    </location>
</feature>